<evidence type="ECO:0000313" key="3">
    <source>
        <dbReference type="Proteomes" id="UP000236319"/>
    </source>
</evidence>
<accession>A0A2H6KK26</accession>
<reference evidence="2 3" key="1">
    <citation type="journal article" date="2017" name="BMC Genomics">
        <title>Whole-genome assembly of Babesia ovata and comparative genomics between closely related pathogens.</title>
        <authorList>
            <person name="Yamagishi J."/>
            <person name="Asada M."/>
            <person name="Hakimi H."/>
            <person name="Tanaka T.Q."/>
            <person name="Sugimoto C."/>
            <person name="Kawazu S."/>
        </authorList>
    </citation>
    <scope>NUCLEOTIDE SEQUENCE [LARGE SCALE GENOMIC DNA]</scope>
    <source>
        <strain evidence="2 3">Miyake</strain>
    </source>
</reference>
<proteinExistence type="predicted"/>
<dbReference type="OrthoDB" id="366926at2759"/>
<evidence type="ECO:0000256" key="1">
    <source>
        <dbReference type="SAM" id="Phobius"/>
    </source>
</evidence>
<dbReference type="RefSeq" id="XP_028869589.1">
    <property type="nucleotide sequence ID" value="XM_029013756.1"/>
</dbReference>
<keyword evidence="3" id="KW-1185">Reference proteome</keyword>
<feature type="transmembrane region" description="Helical" evidence="1">
    <location>
        <begin position="1414"/>
        <end position="1437"/>
    </location>
</feature>
<evidence type="ECO:0000313" key="2">
    <source>
        <dbReference type="EMBL" id="GBE63346.1"/>
    </source>
</evidence>
<dbReference type="Proteomes" id="UP000236319">
    <property type="component" value="Unassembled WGS sequence"/>
</dbReference>
<keyword evidence="1" id="KW-0472">Membrane</keyword>
<sequence length="1476" mass="164130">MKSLETLKELCDFAESLKTNENKSPHDLLDKLCTGLEKFLGYSNGNYTGDGIVYSDLDRLCDGVMAFLHGVLSNIKPKLGLHSHHINDAIRLLNTNKHSGKEGFNAAIGEVVKGVNKYNEGVKASNESITDRMTTFMEQMSRMKSDVAKYNDHNSVRDLDVKVSQCLMEAQQYYHGMDAQKSSNIKDLQNELEKDVNNATEIIRYQRGRLSAIHDTQKRHLQQVTELVESRIDAARDLIKSTTTEKIRDFVRDLNMKIDMLSRKVWDADAALKKYVTDIEGWINKADDAVDKAITKIDCILDQVDGSRRKDTNKQNLEEAVEDLRKKTLHFLEAYNYAKGVYTAAAAKLPDLLGKVTQAIKGLDSVIMNDLESLEAKFKTALGEYVKEQVDALIDAINAADASGGGGMEAKAGPGIKGLKNVSALMETIERADELLKDTIELAMSDFHDFTGSSTWSKGDKNPVIIALKDDLESAIGTVMTEYLKSTDEFRTQMKAYKPYVESNGAIDRAIQDVRGKTLGKFTDPINVKSIDNESINQNANNFRTNFGQLCKAITDAAADGNASAKDKLKELKGLISKENPKHTEKINGARDTILENIKTNYVVFLRAQLHEFATKVNELLTNLPTKVASDADKHYKGFMKELKGNLDDNLIGVNMSNLGTVSPKVRDFFIALLTTLNGNPEIMLNRDNIPDLQHKLSTLLSSLSKYDRPFQKNLSALASTLSTIRPASYSAPTNPLLDVLKTGLTGMHDELQKAYVSVYDGEAWQPEHENKYAKICFTCLPTLTTALTELREQCETDGDWKTEKLCLMNSTASNPLGNFLDQCGYTVAQNNASKDGELQHKSEWNGQKILADCLQAIPKAADIDHLKTCMPRQKQFTVLELLRCILSHRSEFFQVGHISTFAARKHPSSVNEMLVWLTGLPHNFAHKNTKTYVKTLYKVPDGAGKPPKRVQFIDAHPSPIGYRDIDNAINNITSLSPTLVTAIVGHGDLHSLYACDLYDNSMKLHYPQSGEDCFNMLVDIIRRCLPPLKFLLTQCSRRPERCGWGGCLYGRDVMTTNSQCNYHSTGQPTCQSSSQPTDQPECQATCRPTCQPACRPTSPLMSYLNDCLPGHLPHQLTSVGCRSVCTTCPGGKPGQPCLTPLGFRAFSGSTKSGLHLSEIIDAFIRGSNISPLLCVIPKPPSTLPEHIAFALSLVNGWRHRATHPFRNVIELSIRDVSIDLVSDSSDLTNAFVDAYGSQSATHTNCNHAHLMSIIDSGVCKSNENIFCTPNVSSLCRESYGYFVNKHSNLYLSWALYLPWQLLLYLEALCDAFKNIFCHDWGCRSCLNGSTCKRGEHGLKDNCGCPSIVNCRGALPTLYRYGVTFGEDWTSNNAGKATTCFDFCTQLNNILKSSHFSELFKAIDNFIYCIRLPFMTLLLTLWSLSLLYLLHIAVVRLDVLRIRSHLRSPSSHRIAAQSLLAAARVRALANVKYFSP</sequence>
<organism evidence="2 3">
    <name type="scientific">Babesia ovata</name>
    <dbReference type="NCBI Taxonomy" id="189622"/>
    <lineage>
        <taxon>Eukaryota</taxon>
        <taxon>Sar</taxon>
        <taxon>Alveolata</taxon>
        <taxon>Apicomplexa</taxon>
        <taxon>Aconoidasida</taxon>
        <taxon>Piroplasmida</taxon>
        <taxon>Babesiidae</taxon>
        <taxon>Babesia</taxon>
    </lineage>
</organism>
<dbReference type="VEuPathDB" id="PiroplasmaDB:BOVATA_048390"/>
<keyword evidence="1" id="KW-0812">Transmembrane</keyword>
<gene>
    <name evidence="2" type="ORF">BOVATA_048390</name>
</gene>
<dbReference type="EMBL" id="BDSA01000034">
    <property type="protein sequence ID" value="GBE63346.1"/>
    <property type="molecule type" value="Genomic_DNA"/>
</dbReference>
<evidence type="ECO:0008006" key="4">
    <source>
        <dbReference type="Google" id="ProtNLM"/>
    </source>
</evidence>
<comment type="caution">
    <text evidence="2">The sequence shown here is derived from an EMBL/GenBank/DDBJ whole genome shotgun (WGS) entry which is preliminary data.</text>
</comment>
<protein>
    <recommendedName>
        <fullName evidence="4">C3H1-type domain-containing protein</fullName>
    </recommendedName>
</protein>
<dbReference type="GeneID" id="39877116"/>
<name>A0A2H6KK26_9APIC</name>
<keyword evidence="1" id="KW-1133">Transmembrane helix</keyword>